<dbReference type="GO" id="GO:0046872">
    <property type="term" value="F:metal ion binding"/>
    <property type="evidence" value="ECO:0007669"/>
    <property type="project" value="UniProtKB-KW"/>
</dbReference>
<dbReference type="InterPro" id="IPR007197">
    <property type="entry name" value="rSAM"/>
</dbReference>
<evidence type="ECO:0000256" key="2">
    <source>
        <dbReference type="ARBA" id="ARBA00022485"/>
    </source>
</evidence>
<feature type="binding site" evidence="13">
    <location>
        <position position="203"/>
    </location>
    <ligand>
        <name>[4Fe-4S] cluster</name>
        <dbReference type="ChEBI" id="CHEBI:49883"/>
        <label>2</label>
        <note>4Fe-4S-S-AdoMet</note>
    </ligand>
</feature>
<sequence length="486" mass="55209">MVYCLCNRTLDKKRRNSLTKEINKEELLVQQEYIEKVKAINAKREQMPLAHVHSFGCQQNVSDGEKIKGMLAQMGYGFTPETAFADLILFNTCAVRENAEDRVFGNIGALKKLKEKNRNLIIAVGGCMVQQEHIAQRMRKSFPQVDIIFGTHVMHTLPQMIYEKLSENRRTLSIPESDGVIAEGLPVIRESKVKASVPIMYGCNNFCTYCIVPFVRGRERSRRPEEVIAEVKGLINDGYKEILLLGQNVNSYGKEYDFGFAKLLSELDKIPGKYKLSFMTSHPKDCTHELIDTIADSRHISYHLHLPVQCGSDRILKEMNRHYDTAHYLELIEYAKKRIPKVALTTDIIVGFPGETYEDFLGTVELMKKVRYDSAYTFIYSKREGTKAAAMPDPISDEDKGKWFRQLLDVQNSIGEKAYERFIGDEVEVLCEGIGRTADGLMTGHSRHGVIVDFNGTRDMIGKYVTVRIQKALPWAVTGELVSVND</sequence>
<dbReference type="NCBIfam" id="TIGR01574">
    <property type="entry name" value="miaB-methiolase"/>
    <property type="match status" value="1"/>
</dbReference>
<dbReference type="Pfam" id="PF04055">
    <property type="entry name" value="Radical_SAM"/>
    <property type="match status" value="1"/>
</dbReference>
<dbReference type="Gene3D" id="3.80.30.20">
    <property type="entry name" value="tm_1862 like domain"/>
    <property type="match status" value="1"/>
</dbReference>
<dbReference type="FunFam" id="3.40.50.12160:FF:000003">
    <property type="entry name" value="CDK5 regulatory subunit-associated protein 1"/>
    <property type="match status" value="1"/>
</dbReference>
<keyword evidence="18" id="KW-1185">Reference proteome</keyword>
<comment type="similarity">
    <text evidence="13">Belongs to the methylthiotransferase family. MiaB subfamily.</text>
</comment>
<dbReference type="Pfam" id="PF00919">
    <property type="entry name" value="UPF0004"/>
    <property type="match status" value="1"/>
</dbReference>
<evidence type="ECO:0000256" key="12">
    <source>
        <dbReference type="ARBA" id="ARBA00081141"/>
    </source>
</evidence>
<keyword evidence="4 13" id="KW-0949">S-adenosyl-L-methionine</keyword>
<dbReference type="InterPro" id="IPR013848">
    <property type="entry name" value="Methylthiotransferase_N"/>
</dbReference>
<dbReference type="InterPro" id="IPR020612">
    <property type="entry name" value="Methylthiotransferase_CS"/>
</dbReference>
<evidence type="ECO:0000259" key="16">
    <source>
        <dbReference type="PROSITE" id="PS51918"/>
    </source>
</evidence>
<dbReference type="Proteomes" id="UP000005326">
    <property type="component" value="Unassembled WGS sequence"/>
</dbReference>
<dbReference type="PROSITE" id="PS01278">
    <property type="entry name" value="MTTASE_RADICAL"/>
    <property type="match status" value="1"/>
</dbReference>
<keyword evidence="13" id="KW-0963">Cytoplasm</keyword>
<dbReference type="GO" id="GO:0005829">
    <property type="term" value="C:cytosol"/>
    <property type="evidence" value="ECO:0007669"/>
    <property type="project" value="TreeGrafter"/>
</dbReference>
<dbReference type="SFLD" id="SFLDS00029">
    <property type="entry name" value="Radical_SAM"/>
    <property type="match status" value="1"/>
</dbReference>
<comment type="function">
    <text evidence="1 13">Catalyzes the methylthiolation of N6-(dimethylallyl)adenosine (i(6)A), leading to the formation of 2-methylthio-N6-(dimethylallyl)adenosine (ms(2)i(6)A) at position 37 in tRNAs that read codons beginning with uridine.</text>
</comment>
<feature type="domain" description="MTTase N-terminal" evidence="15">
    <location>
        <begin position="48"/>
        <end position="166"/>
    </location>
</feature>
<feature type="binding site" evidence="13">
    <location>
        <position position="210"/>
    </location>
    <ligand>
        <name>[4Fe-4S] cluster</name>
        <dbReference type="ChEBI" id="CHEBI:49883"/>
        <label>2</label>
        <note>4Fe-4S-S-AdoMet</note>
    </ligand>
</feature>
<keyword evidence="2 13" id="KW-0004">4Fe-4S</keyword>
<dbReference type="NCBIfam" id="TIGR00089">
    <property type="entry name" value="MiaB/RimO family radical SAM methylthiotransferase"/>
    <property type="match status" value="1"/>
</dbReference>
<reference evidence="17" key="1">
    <citation type="submission" date="2007-10" db="EMBL/GenBank/DDBJ databases">
        <authorList>
            <person name="Fulton L."/>
            <person name="Clifton S."/>
            <person name="Fulton B."/>
            <person name="Xu J."/>
            <person name="Minx P."/>
            <person name="Pepin K.H."/>
            <person name="Johnson M."/>
            <person name="Thiruvilangam P."/>
            <person name="Bhonagiri V."/>
            <person name="Nash W.E."/>
            <person name="Mardis E.R."/>
            <person name="Wilson R.K."/>
        </authorList>
    </citation>
    <scope>NUCLEOTIDE SEQUENCE [LARGE SCALE GENOMIC DNA]</scope>
    <source>
        <strain evidence="17">DSM 15702</strain>
    </source>
</reference>
<keyword evidence="5 13" id="KW-0479">Metal-binding</keyword>
<dbReference type="InterPro" id="IPR006463">
    <property type="entry name" value="MiaB_methiolase"/>
</dbReference>
<feature type="binding site" evidence="13">
    <location>
        <position position="93"/>
    </location>
    <ligand>
        <name>[4Fe-4S] cluster</name>
        <dbReference type="ChEBI" id="CHEBI:49883"/>
        <label>1</label>
    </ligand>
</feature>
<dbReference type="CDD" id="cd01335">
    <property type="entry name" value="Radical_SAM"/>
    <property type="match status" value="1"/>
</dbReference>
<dbReference type="Pfam" id="PF01938">
    <property type="entry name" value="TRAM"/>
    <property type="match status" value="1"/>
</dbReference>
<evidence type="ECO:0000259" key="15">
    <source>
        <dbReference type="PROSITE" id="PS51449"/>
    </source>
</evidence>
<keyword evidence="6 13" id="KW-0408">Iron</keyword>
<dbReference type="SMART" id="SM00729">
    <property type="entry name" value="Elp3"/>
    <property type="match status" value="1"/>
</dbReference>
<dbReference type="GO" id="GO:0051539">
    <property type="term" value="F:4 iron, 4 sulfur cluster binding"/>
    <property type="evidence" value="ECO:0007669"/>
    <property type="project" value="UniProtKB-UniRule"/>
</dbReference>
<comment type="catalytic activity">
    <reaction evidence="9 13">
        <text>N(6)-dimethylallyladenosine(37) in tRNA + (sulfur carrier)-SH + AH2 + 2 S-adenosyl-L-methionine = 2-methylsulfanyl-N(6)-dimethylallyladenosine(37) in tRNA + (sulfur carrier)-H + 5'-deoxyadenosine + L-methionine + A + S-adenosyl-L-homocysteine + 2 H(+)</text>
        <dbReference type="Rhea" id="RHEA:37067"/>
        <dbReference type="Rhea" id="RHEA-COMP:10375"/>
        <dbReference type="Rhea" id="RHEA-COMP:10376"/>
        <dbReference type="Rhea" id="RHEA-COMP:14737"/>
        <dbReference type="Rhea" id="RHEA-COMP:14739"/>
        <dbReference type="ChEBI" id="CHEBI:13193"/>
        <dbReference type="ChEBI" id="CHEBI:15378"/>
        <dbReference type="ChEBI" id="CHEBI:17319"/>
        <dbReference type="ChEBI" id="CHEBI:17499"/>
        <dbReference type="ChEBI" id="CHEBI:29917"/>
        <dbReference type="ChEBI" id="CHEBI:57844"/>
        <dbReference type="ChEBI" id="CHEBI:57856"/>
        <dbReference type="ChEBI" id="CHEBI:59789"/>
        <dbReference type="ChEBI" id="CHEBI:64428"/>
        <dbReference type="ChEBI" id="CHEBI:74415"/>
        <dbReference type="ChEBI" id="CHEBI:74417"/>
        <dbReference type="EC" id="2.8.4.3"/>
    </reaction>
</comment>
<gene>
    <name evidence="13 17" type="primary">miaB</name>
    <name evidence="17" type="ORF">EUBSIR_01486</name>
</gene>
<dbReference type="AlphaFoldDB" id="B0MNS9"/>
<dbReference type="EMBL" id="ABCA03000047">
    <property type="protein sequence ID" value="EDS00566.1"/>
    <property type="molecule type" value="Genomic_DNA"/>
</dbReference>
<organism evidence="17 18">
    <name type="scientific">[Eubacterium] siraeum DSM 15702</name>
    <dbReference type="NCBI Taxonomy" id="428128"/>
    <lineage>
        <taxon>Bacteria</taxon>
        <taxon>Bacillati</taxon>
        <taxon>Bacillota</taxon>
        <taxon>Clostridia</taxon>
        <taxon>Eubacteriales</taxon>
        <taxon>Oscillospiraceae</taxon>
        <taxon>Oscillospiraceae incertae sedis</taxon>
    </lineage>
</organism>
<dbReference type="SFLD" id="SFLDG01082">
    <property type="entry name" value="B12-binding_domain_containing"/>
    <property type="match status" value="1"/>
</dbReference>
<dbReference type="EC" id="2.8.4.3" evidence="8 13"/>
<evidence type="ECO:0000313" key="18">
    <source>
        <dbReference type="Proteomes" id="UP000005326"/>
    </source>
</evidence>
<dbReference type="SFLD" id="SFLDG01061">
    <property type="entry name" value="methylthiotransferase"/>
    <property type="match status" value="1"/>
</dbReference>
<accession>B0MNS9</accession>
<feature type="domain" description="TRAM" evidence="14">
    <location>
        <begin position="420"/>
        <end position="483"/>
    </location>
</feature>
<dbReference type="PROSITE" id="PS50926">
    <property type="entry name" value="TRAM"/>
    <property type="match status" value="1"/>
</dbReference>
<feature type="binding site" evidence="13">
    <location>
        <position position="127"/>
    </location>
    <ligand>
        <name>[4Fe-4S] cluster</name>
        <dbReference type="ChEBI" id="CHEBI:49883"/>
        <label>1</label>
    </ligand>
</feature>
<evidence type="ECO:0000256" key="13">
    <source>
        <dbReference type="HAMAP-Rule" id="MF_01864"/>
    </source>
</evidence>
<proteinExistence type="inferred from homology"/>
<evidence type="ECO:0000256" key="4">
    <source>
        <dbReference type="ARBA" id="ARBA00022691"/>
    </source>
</evidence>
<dbReference type="InterPro" id="IPR038135">
    <property type="entry name" value="Methylthiotransferase_N_sf"/>
</dbReference>
<evidence type="ECO:0000256" key="10">
    <source>
        <dbReference type="ARBA" id="ARBA00068570"/>
    </source>
</evidence>
<dbReference type="InterPro" id="IPR058240">
    <property type="entry name" value="rSAM_sf"/>
</dbReference>
<evidence type="ECO:0000259" key="14">
    <source>
        <dbReference type="PROSITE" id="PS50926"/>
    </source>
</evidence>
<dbReference type="InterPro" id="IPR002792">
    <property type="entry name" value="TRAM_dom"/>
</dbReference>
<dbReference type="PANTHER" id="PTHR43020:SF2">
    <property type="entry name" value="MITOCHONDRIAL TRNA METHYLTHIOTRANSFERASE CDK5RAP1"/>
    <property type="match status" value="1"/>
</dbReference>
<evidence type="ECO:0000256" key="8">
    <source>
        <dbReference type="ARBA" id="ARBA00033765"/>
    </source>
</evidence>
<evidence type="ECO:0000256" key="11">
    <source>
        <dbReference type="ARBA" id="ARBA00080698"/>
    </source>
</evidence>
<dbReference type="InterPro" id="IPR006638">
    <property type="entry name" value="Elp3/MiaA/NifB-like_rSAM"/>
</dbReference>
<dbReference type="PROSITE" id="PS51918">
    <property type="entry name" value="RADICAL_SAM"/>
    <property type="match status" value="1"/>
</dbReference>
<reference evidence="17" key="2">
    <citation type="submission" date="2014-06" db="EMBL/GenBank/DDBJ databases">
        <title>Draft genome sequence of Eubacterium siraeum (DSM 15702).</title>
        <authorList>
            <person name="Sudarsanam P."/>
            <person name="Ley R."/>
            <person name="Guruge J."/>
            <person name="Turnbaugh P.J."/>
            <person name="Mahowald M."/>
            <person name="Liep D."/>
            <person name="Gordon J."/>
        </authorList>
    </citation>
    <scope>NUCLEOTIDE SEQUENCE</scope>
    <source>
        <strain evidence="17">DSM 15702</strain>
    </source>
</reference>
<evidence type="ECO:0000313" key="17">
    <source>
        <dbReference type="EMBL" id="EDS00566.1"/>
    </source>
</evidence>
<dbReference type="Gene3D" id="3.40.50.12160">
    <property type="entry name" value="Methylthiotransferase, N-terminal domain"/>
    <property type="match status" value="1"/>
</dbReference>
<comment type="cofactor">
    <cofactor evidence="13">
        <name>[4Fe-4S] cluster</name>
        <dbReference type="ChEBI" id="CHEBI:49883"/>
    </cofactor>
    <text evidence="13">Binds 2 [4Fe-4S] clusters. One cluster is coordinated with 3 cysteines and an exchangeable S-adenosyl-L-methionine.</text>
</comment>
<evidence type="ECO:0000256" key="3">
    <source>
        <dbReference type="ARBA" id="ARBA00022679"/>
    </source>
</evidence>
<keyword evidence="13" id="KW-0819">tRNA processing</keyword>
<dbReference type="SUPFAM" id="SSF102114">
    <property type="entry name" value="Radical SAM enzymes"/>
    <property type="match status" value="1"/>
</dbReference>
<evidence type="ECO:0000256" key="6">
    <source>
        <dbReference type="ARBA" id="ARBA00023004"/>
    </source>
</evidence>
<comment type="caution">
    <text evidence="17">The sequence shown here is derived from an EMBL/GenBank/DDBJ whole genome shotgun (WGS) entry which is preliminary data.</text>
</comment>
<dbReference type="HAMAP" id="MF_01864">
    <property type="entry name" value="tRNA_metthiotr_MiaB"/>
    <property type="match status" value="1"/>
</dbReference>
<keyword evidence="7 13" id="KW-0411">Iron-sulfur</keyword>
<dbReference type="GO" id="GO:0035597">
    <property type="term" value="F:tRNA-2-methylthio-N(6)-dimethylallyladenosine(37) synthase activity"/>
    <property type="evidence" value="ECO:0007669"/>
    <property type="project" value="UniProtKB-EC"/>
</dbReference>
<feature type="binding site" evidence="13">
    <location>
        <position position="57"/>
    </location>
    <ligand>
        <name>[4Fe-4S] cluster</name>
        <dbReference type="ChEBI" id="CHEBI:49883"/>
        <label>1</label>
    </ligand>
</feature>
<feature type="binding site" evidence="13">
    <location>
        <position position="207"/>
    </location>
    <ligand>
        <name>[4Fe-4S] cluster</name>
        <dbReference type="ChEBI" id="CHEBI:49883"/>
        <label>2</label>
        <note>4Fe-4S-S-AdoMet</note>
    </ligand>
</feature>
<dbReference type="SFLD" id="SFLDF00273">
    <property type="entry name" value="(dimethylallyl)adenosine_tRNA"/>
    <property type="match status" value="1"/>
</dbReference>
<evidence type="ECO:0000256" key="1">
    <source>
        <dbReference type="ARBA" id="ARBA00003234"/>
    </source>
</evidence>
<dbReference type="FunFam" id="3.80.30.20:FF:000001">
    <property type="entry name" value="tRNA-2-methylthio-N(6)-dimethylallyladenosine synthase 2"/>
    <property type="match status" value="1"/>
</dbReference>
<evidence type="ECO:0000256" key="7">
    <source>
        <dbReference type="ARBA" id="ARBA00023014"/>
    </source>
</evidence>
<comment type="subunit">
    <text evidence="13">Monomer.</text>
</comment>
<dbReference type="PANTHER" id="PTHR43020">
    <property type="entry name" value="CDK5 REGULATORY SUBUNIT-ASSOCIATED PROTEIN 1"/>
    <property type="match status" value="1"/>
</dbReference>
<protein>
    <recommendedName>
        <fullName evidence="10 13">tRNA-2-methylthio-N(6)-dimethylallyladenosine synthase</fullName>
        <ecNumber evidence="8 13">2.8.4.3</ecNumber>
    </recommendedName>
    <alternativeName>
        <fullName evidence="12 13">(Dimethylallyl)adenosine tRNA methylthiotransferase MiaB</fullName>
    </alternativeName>
    <alternativeName>
        <fullName evidence="11 13">tRNA-i(6)A37 methylthiotransferase</fullName>
    </alternativeName>
</protein>
<dbReference type="InterPro" id="IPR023404">
    <property type="entry name" value="rSAM_horseshoe"/>
</dbReference>
<evidence type="ECO:0000256" key="5">
    <source>
        <dbReference type="ARBA" id="ARBA00022723"/>
    </source>
</evidence>
<dbReference type="PROSITE" id="PS51449">
    <property type="entry name" value="MTTASE_N"/>
    <property type="match status" value="1"/>
</dbReference>
<evidence type="ECO:0000256" key="9">
    <source>
        <dbReference type="ARBA" id="ARBA00051425"/>
    </source>
</evidence>
<feature type="domain" description="Radical SAM core" evidence="16">
    <location>
        <begin position="189"/>
        <end position="417"/>
    </location>
</feature>
<name>B0MNS9_9FIRM</name>
<keyword evidence="3 13" id="KW-0808">Transferase</keyword>
<comment type="subcellular location">
    <subcellularLocation>
        <location evidence="13">Cytoplasm</location>
    </subcellularLocation>
</comment>
<dbReference type="InterPro" id="IPR005839">
    <property type="entry name" value="Methylthiotransferase"/>
</dbReference>